<accession>V5I0F9</accession>
<keyword evidence="2" id="KW-0732">Signal</keyword>
<evidence type="ECO:0000313" key="3">
    <source>
        <dbReference type="EMBL" id="JAB82497.1"/>
    </source>
</evidence>
<feature type="compositionally biased region" description="Polar residues" evidence="1">
    <location>
        <begin position="22"/>
        <end position="35"/>
    </location>
</feature>
<feature type="compositionally biased region" description="Basic and acidic residues" evidence="1">
    <location>
        <begin position="37"/>
        <end position="47"/>
    </location>
</feature>
<dbReference type="AlphaFoldDB" id="V5I0F9"/>
<evidence type="ECO:0000256" key="1">
    <source>
        <dbReference type="SAM" id="MobiDB-lite"/>
    </source>
</evidence>
<feature type="chain" id="PRO_5004738307" evidence="2">
    <location>
        <begin position="19"/>
        <end position="119"/>
    </location>
</feature>
<feature type="signal peptide" evidence="2">
    <location>
        <begin position="1"/>
        <end position="18"/>
    </location>
</feature>
<evidence type="ECO:0000256" key="2">
    <source>
        <dbReference type="SAM" id="SignalP"/>
    </source>
</evidence>
<proteinExistence type="evidence at transcript level"/>
<feature type="region of interest" description="Disordered" evidence="1">
    <location>
        <begin position="22"/>
        <end position="95"/>
    </location>
</feature>
<reference evidence="3" key="1">
    <citation type="journal article" date="2015" name="Sci. Rep.">
        <title>Tissue- and time-dependent transcription in Ixodes ricinus salivary glands and midguts when blood feeding on the vertebrate host.</title>
        <authorList>
            <person name="Kotsyfakis M."/>
            <person name="Schwarz A."/>
            <person name="Erhart J."/>
            <person name="Ribeiro J.M."/>
        </authorList>
    </citation>
    <scope>NUCLEOTIDE SEQUENCE</scope>
    <source>
        <tissue evidence="3">Salivary gland and midgut</tissue>
    </source>
</reference>
<name>V5I0F9_IXORI</name>
<protein>
    <submittedName>
        <fullName evidence="3">Putative secreted protein</fullName>
    </submittedName>
</protein>
<dbReference type="EMBL" id="GANP01001971">
    <property type="protein sequence ID" value="JAB82497.1"/>
    <property type="molecule type" value="mRNA"/>
</dbReference>
<sequence>MFTLKFFILFVLAGLCFGDTSASGTGSNTQGNDASDGQEKEKKEVGSPEKPAGGNGVGGKEDSETNDNGEEQASAGATADPGKRAGLGLPDFIGDPNTRKLYVDALVKRVRKYKRLESK</sequence>
<organism evidence="3">
    <name type="scientific">Ixodes ricinus</name>
    <name type="common">Common tick</name>
    <name type="synonym">Acarus ricinus</name>
    <dbReference type="NCBI Taxonomy" id="34613"/>
    <lineage>
        <taxon>Eukaryota</taxon>
        <taxon>Metazoa</taxon>
        <taxon>Ecdysozoa</taxon>
        <taxon>Arthropoda</taxon>
        <taxon>Chelicerata</taxon>
        <taxon>Arachnida</taxon>
        <taxon>Acari</taxon>
        <taxon>Parasitiformes</taxon>
        <taxon>Ixodida</taxon>
        <taxon>Ixodoidea</taxon>
        <taxon>Ixodidae</taxon>
        <taxon>Ixodinae</taxon>
        <taxon>Ixodes</taxon>
    </lineage>
</organism>